<protein>
    <submittedName>
        <fullName evidence="2">Uncharacterized protein</fullName>
    </submittedName>
</protein>
<dbReference type="Proteomes" id="UP000016743">
    <property type="component" value="Chromosome"/>
</dbReference>
<gene>
    <name evidence="2" type="ORF">O159_06920</name>
</gene>
<keyword evidence="3" id="KW-1185">Reference proteome</keyword>
<dbReference type="HOGENOM" id="CLU_1382624_0_0_11"/>
<dbReference type="KEGG" id="lxy:O159_06920"/>
<organism evidence="2 3">
    <name type="scientific">Leifsonia xyli subsp. cynodontis DSM 46306</name>
    <dbReference type="NCBI Taxonomy" id="1389489"/>
    <lineage>
        <taxon>Bacteria</taxon>
        <taxon>Bacillati</taxon>
        <taxon>Actinomycetota</taxon>
        <taxon>Actinomycetes</taxon>
        <taxon>Micrococcales</taxon>
        <taxon>Microbacteriaceae</taxon>
        <taxon>Leifsonia</taxon>
    </lineage>
</organism>
<evidence type="ECO:0000256" key="1">
    <source>
        <dbReference type="SAM" id="MobiDB-lite"/>
    </source>
</evidence>
<evidence type="ECO:0000313" key="3">
    <source>
        <dbReference type="Proteomes" id="UP000016743"/>
    </source>
</evidence>
<feature type="compositionally biased region" description="Basic and acidic residues" evidence="1">
    <location>
        <begin position="7"/>
        <end position="20"/>
    </location>
</feature>
<proteinExistence type="predicted"/>
<dbReference type="EMBL" id="CP006734">
    <property type="protein sequence ID" value="AGW40869.1"/>
    <property type="molecule type" value="Genomic_DNA"/>
</dbReference>
<reference evidence="2 3" key="1">
    <citation type="journal article" date="2013" name="Genome Announc.">
        <title>Complete Genome Sequence of Leifsonia xyli subsp. cynodontis Strain DSM46306, a Gram-Positive Bacterial Pathogen of Grasses.</title>
        <authorList>
            <person name="Monteiro-Vitorello C.B."/>
            <person name="Zerillo M.M."/>
            <person name="Van Sluys M.A."/>
            <person name="Camargo L.E."/>
            <person name="Kitajima J.P."/>
        </authorList>
    </citation>
    <scope>NUCLEOTIDE SEQUENCE [LARGE SCALE GENOMIC DNA]</scope>
    <source>
        <strain evidence="2 3">DSM 46306</strain>
    </source>
</reference>
<feature type="region of interest" description="Disordered" evidence="1">
    <location>
        <begin position="1"/>
        <end position="26"/>
    </location>
</feature>
<dbReference type="eggNOG" id="COG1961">
    <property type="taxonomic scope" value="Bacteria"/>
</dbReference>
<dbReference type="AlphaFoldDB" id="U3P610"/>
<name>U3P610_LEIXC</name>
<sequence length="211" mass="23429">MSGSPELEGKNEWPTEKQNPERSTPAARDGLRNMLIHELDQLTACVCVCASADALTSRRPQTATEQDRLIEARLANGLILDEFAKFHDRFRNEVDTIDPRLAEHHNDYAEARTRIDARLTLATDMAGIDTRADDHTGRLANQAVFTEIPIGENGDTDSTAAKPFSLDLDETAAKQATVRSLGETNDSFLRPQVRTSNMRCPWRDSNPRPGA</sequence>
<accession>U3P610</accession>
<evidence type="ECO:0000313" key="2">
    <source>
        <dbReference type="EMBL" id="AGW40869.1"/>
    </source>
</evidence>